<accession>A0ABM3MWP6</accession>
<keyword evidence="7" id="KW-0137">Centromere</keyword>
<evidence type="ECO:0000256" key="7">
    <source>
        <dbReference type="ARBA" id="ARBA00023328"/>
    </source>
</evidence>
<comment type="subcellular location">
    <subcellularLocation>
        <location evidence="2">Chromosome</location>
        <location evidence="2">Centromere</location>
    </subcellularLocation>
    <subcellularLocation>
        <location evidence="1">Nucleus</location>
    </subcellularLocation>
</comment>
<dbReference type="InterPro" id="IPR025204">
    <property type="entry name" value="CENP-L"/>
</dbReference>
<gene>
    <name evidence="9 10" type="primary">LOC113521920</name>
</gene>
<sequence length="284" mass="32450">MNHSLGDVLSIIYNEGQWRINKVSPLFDLQYNVVKLKQYASKIRQSLVASLATNASIKYTVQFDEQPFLKYCEEDPSALVITVSSAHENSATNKVAYVAILLSWGMSFTLDSATHLPYLIERGEQKVGNAVKSTLQTIFDCNISQYVITQNQLLQFCFKFIDCDTSRSSDNFTLVYYTPQIDHKDQLNLTFQIGDVHVIWNGVKHYNKNRSDLVNIAYQMLYNQIFHMVDLDVKLLDLCKVILPKAEMQNNGTFKMKTPEAVNIMFVVLNEITFNTANDTSHMT</sequence>
<name>A0ABM3MWP6_GALME</name>
<evidence type="ECO:0000256" key="2">
    <source>
        <dbReference type="ARBA" id="ARBA00004584"/>
    </source>
</evidence>
<evidence type="ECO:0000256" key="3">
    <source>
        <dbReference type="ARBA" id="ARBA00011060"/>
    </source>
</evidence>
<dbReference type="GeneID" id="113521920"/>
<reference evidence="9 10" key="1">
    <citation type="submission" date="2025-05" db="UniProtKB">
        <authorList>
            <consortium name="RefSeq"/>
        </authorList>
    </citation>
    <scope>IDENTIFICATION</scope>
    <source>
        <tissue evidence="9 10">Whole larvae</tissue>
    </source>
</reference>
<proteinExistence type="inferred from homology"/>
<keyword evidence="8" id="KW-1185">Reference proteome</keyword>
<dbReference type="PANTHER" id="PTHR31740:SF2">
    <property type="entry name" value="CENTROMERE PROTEIN L"/>
    <property type="match status" value="1"/>
</dbReference>
<protein>
    <recommendedName>
        <fullName evidence="4">Centromere protein L</fullName>
    </recommendedName>
</protein>
<keyword evidence="5" id="KW-0158">Chromosome</keyword>
<dbReference type="PANTHER" id="PTHR31740">
    <property type="entry name" value="CENTROMERE PROTEIN L"/>
    <property type="match status" value="1"/>
</dbReference>
<evidence type="ECO:0000256" key="5">
    <source>
        <dbReference type="ARBA" id="ARBA00022454"/>
    </source>
</evidence>
<dbReference type="RefSeq" id="XP_052755773.1">
    <property type="nucleotide sequence ID" value="XM_052899813.1"/>
</dbReference>
<evidence type="ECO:0000256" key="4">
    <source>
        <dbReference type="ARBA" id="ARBA00016380"/>
    </source>
</evidence>
<keyword evidence="6" id="KW-0539">Nucleus</keyword>
<evidence type="ECO:0000313" key="8">
    <source>
        <dbReference type="Proteomes" id="UP001652740"/>
    </source>
</evidence>
<dbReference type="Proteomes" id="UP001652740">
    <property type="component" value="Unplaced"/>
</dbReference>
<evidence type="ECO:0000256" key="1">
    <source>
        <dbReference type="ARBA" id="ARBA00004123"/>
    </source>
</evidence>
<comment type="similarity">
    <text evidence="3">Belongs to the CENP-L/IML3 family.</text>
</comment>
<organism evidence="8 10">
    <name type="scientific">Galleria mellonella</name>
    <name type="common">Greater wax moth</name>
    <dbReference type="NCBI Taxonomy" id="7137"/>
    <lineage>
        <taxon>Eukaryota</taxon>
        <taxon>Metazoa</taxon>
        <taxon>Ecdysozoa</taxon>
        <taxon>Arthropoda</taxon>
        <taxon>Hexapoda</taxon>
        <taxon>Insecta</taxon>
        <taxon>Pterygota</taxon>
        <taxon>Neoptera</taxon>
        <taxon>Endopterygota</taxon>
        <taxon>Lepidoptera</taxon>
        <taxon>Glossata</taxon>
        <taxon>Ditrysia</taxon>
        <taxon>Pyraloidea</taxon>
        <taxon>Pyralidae</taxon>
        <taxon>Galleriinae</taxon>
        <taxon>Galleria</taxon>
    </lineage>
</organism>
<evidence type="ECO:0000313" key="9">
    <source>
        <dbReference type="RefSeq" id="XP_052755772.1"/>
    </source>
</evidence>
<dbReference type="Pfam" id="PF13092">
    <property type="entry name" value="CENP-L"/>
    <property type="match status" value="1"/>
</dbReference>
<dbReference type="RefSeq" id="XP_052755772.1">
    <property type="nucleotide sequence ID" value="XM_052899812.1"/>
</dbReference>
<evidence type="ECO:0000313" key="10">
    <source>
        <dbReference type="RefSeq" id="XP_052755773.1"/>
    </source>
</evidence>
<evidence type="ECO:0000256" key="6">
    <source>
        <dbReference type="ARBA" id="ARBA00023242"/>
    </source>
</evidence>